<reference evidence="2 3" key="1">
    <citation type="journal article" date="2020" name="Microorganisms">
        <title>Osmotic Adaptation and Compatible Solute Biosynthesis of Phototrophic Bacteria as Revealed from Genome Analyses.</title>
        <authorList>
            <person name="Imhoff J.F."/>
            <person name="Rahn T."/>
            <person name="Kunzel S."/>
            <person name="Keller A."/>
            <person name="Neulinger S.C."/>
        </authorList>
    </citation>
    <scope>NUCLEOTIDE SEQUENCE [LARGE SCALE GENOMIC DNA]</scope>
    <source>
        <strain evidence="2 3">DSM 9895</strain>
    </source>
</reference>
<feature type="compositionally biased region" description="Basic and acidic residues" evidence="1">
    <location>
        <begin position="124"/>
        <end position="133"/>
    </location>
</feature>
<accession>A0ABS1DGF3</accession>
<organism evidence="2 3">
    <name type="scientific">Rhodovibrio sodomensis</name>
    <dbReference type="NCBI Taxonomy" id="1088"/>
    <lineage>
        <taxon>Bacteria</taxon>
        <taxon>Pseudomonadati</taxon>
        <taxon>Pseudomonadota</taxon>
        <taxon>Alphaproteobacteria</taxon>
        <taxon>Rhodospirillales</taxon>
        <taxon>Rhodovibrionaceae</taxon>
        <taxon>Rhodovibrio</taxon>
    </lineage>
</organism>
<feature type="region of interest" description="Disordered" evidence="1">
    <location>
        <begin position="115"/>
        <end position="140"/>
    </location>
</feature>
<protein>
    <submittedName>
        <fullName evidence="2">Uncharacterized protein</fullName>
    </submittedName>
</protein>
<dbReference type="EMBL" id="NRRL01000036">
    <property type="protein sequence ID" value="MBK1669022.1"/>
    <property type="molecule type" value="Genomic_DNA"/>
</dbReference>
<evidence type="ECO:0000313" key="2">
    <source>
        <dbReference type="EMBL" id="MBK1669022.1"/>
    </source>
</evidence>
<name>A0ABS1DGF3_9PROT</name>
<sequence>MADTEEELLIADRILAGCVSYGWRCLADDVRSLRREEHGFKGASIEVSVCRNGDISIRLHDGSAPRQASLRFFVAAALREATDFGGVSNGSLEPAIASIVADQAKIWACEIASLSRPSENGSQDARERSDSRNLSRRSAA</sequence>
<comment type="caution">
    <text evidence="2">The sequence shown here is derived from an EMBL/GenBank/DDBJ whole genome shotgun (WGS) entry which is preliminary data.</text>
</comment>
<keyword evidence="3" id="KW-1185">Reference proteome</keyword>
<proteinExistence type="predicted"/>
<gene>
    <name evidence="2" type="ORF">CKO28_13370</name>
</gene>
<evidence type="ECO:0000313" key="3">
    <source>
        <dbReference type="Proteomes" id="UP001296873"/>
    </source>
</evidence>
<evidence type="ECO:0000256" key="1">
    <source>
        <dbReference type="SAM" id="MobiDB-lite"/>
    </source>
</evidence>
<dbReference type="Proteomes" id="UP001296873">
    <property type="component" value="Unassembled WGS sequence"/>
</dbReference>